<keyword evidence="3 7" id="KW-0862">Zinc</keyword>
<keyword evidence="5" id="KW-0238">DNA-binding</keyword>
<evidence type="ECO:0000313" key="10">
    <source>
        <dbReference type="Proteomes" id="UP000054078"/>
    </source>
</evidence>
<comment type="similarity">
    <text evidence="1">Belongs to the Fur family.</text>
</comment>
<keyword evidence="7" id="KW-0479">Metal-binding</keyword>
<keyword evidence="4" id="KW-0805">Transcription regulation</keyword>
<feature type="binding site" evidence="7">
    <location>
        <position position="83"/>
    </location>
    <ligand>
        <name>Zn(2+)</name>
        <dbReference type="ChEBI" id="CHEBI:29105"/>
    </ligand>
</feature>
<keyword evidence="8" id="KW-0408">Iron</keyword>
<dbReference type="InterPro" id="IPR002481">
    <property type="entry name" value="FUR"/>
</dbReference>
<comment type="caution">
    <text evidence="9">The sequence shown here is derived from an EMBL/GenBank/DDBJ whole genome shotgun (WGS) entry which is preliminary data.</text>
</comment>
<dbReference type="CDD" id="cd07153">
    <property type="entry name" value="Fur_like"/>
    <property type="match status" value="1"/>
</dbReference>
<evidence type="ECO:0000313" key="9">
    <source>
        <dbReference type="EMBL" id="KUH59446.1"/>
    </source>
</evidence>
<keyword evidence="2" id="KW-0678">Repressor</keyword>
<accession>A0A100YXD8</accession>
<dbReference type="Proteomes" id="UP000054078">
    <property type="component" value="Unassembled WGS sequence"/>
</dbReference>
<dbReference type="PANTHER" id="PTHR33202:SF7">
    <property type="entry name" value="FERRIC UPTAKE REGULATION PROTEIN"/>
    <property type="match status" value="1"/>
</dbReference>
<dbReference type="GO" id="GO:1900376">
    <property type="term" value="P:regulation of secondary metabolite biosynthetic process"/>
    <property type="evidence" value="ECO:0007669"/>
    <property type="project" value="TreeGrafter"/>
</dbReference>
<evidence type="ECO:0000256" key="1">
    <source>
        <dbReference type="ARBA" id="ARBA00007957"/>
    </source>
</evidence>
<evidence type="ECO:0000256" key="5">
    <source>
        <dbReference type="ARBA" id="ARBA00023125"/>
    </source>
</evidence>
<dbReference type="GO" id="GO:0003700">
    <property type="term" value="F:DNA-binding transcription factor activity"/>
    <property type="evidence" value="ECO:0007669"/>
    <property type="project" value="InterPro"/>
</dbReference>
<dbReference type="STRING" id="1299998.AUL39_03810"/>
<evidence type="ECO:0000256" key="4">
    <source>
        <dbReference type="ARBA" id="ARBA00023015"/>
    </source>
</evidence>
<dbReference type="GO" id="GO:0008270">
    <property type="term" value="F:zinc ion binding"/>
    <property type="evidence" value="ECO:0007669"/>
    <property type="project" value="TreeGrafter"/>
</dbReference>
<comment type="cofactor">
    <cofactor evidence="8">
        <name>Mn(2+)</name>
        <dbReference type="ChEBI" id="CHEBI:29035"/>
    </cofactor>
    <cofactor evidence="8">
        <name>Fe(2+)</name>
        <dbReference type="ChEBI" id="CHEBI:29033"/>
    </cofactor>
    <text evidence="8">Binds 1 Mn(2+) or Fe(2+) ion per subunit.</text>
</comment>
<evidence type="ECO:0000256" key="7">
    <source>
        <dbReference type="PIRSR" id="PIRSR602481-1"/>
    </source>
</evidence>
<keyword evidence="10" id="KW-1185">Reference proteome</keyword>
<dbReference type="InterPro" id="IPR043135">
    <property type="entry name" value="Fur_C"/>
</dbReference>
<dbReference type="AlphaFoldDB" id="A0A100YXD8"/>
<dbReference type="GO" id="GO:0045892">
    <property type="term" value="P:negative regulation of DNA-templated transcription"/>
    <property type="evidence" value="ECO:0007669"/>
    <property type="project" value="TreeGrafter"/>
</dbReference>
<feature type="binding site" evidence="7">
    <location>
        <position position="120"/>
    </location>
    <ligand>
        <name>Zn(2+)</name>
        <dbReference type="ChEBI" id="CHEBI:29105"/>
    </ligand>
</feature>
<evidence type="ECO:0000256" key="2">
    <source>
        <dbReference type="ARBA" id="ARBA00022491"/>
    </source>
</evidence>
<dbReference type="Gene3D" id="3.30.1490.190">
    <property type="match status" value="1"/>
</dbReference>
<dbReference type="Pfam" id="PF01475">
    <property type="entry name" value="FUR"/>
    <property type="match status" value="1"/>
</dbReference>
<proteinExistence type="inferred from homology"/>
<organism evidence="9 10">
    <name type="scientific">Tractidigestivibacter scatoligenes</name>
    <name type="common">Olsenella scatoligenes</name>
    <dbReference type="NCBI Taxonomy" id="1299998"/>
    <lineage>
        <taxon>Bacteria</taxon>
        <taxon>Bacillati</taxon>
        <taxon>Actinomycetota</taxon>
        <taxon>Coriobacteriia</taxon>
        <taxon>Coriobacteriales</taxon>
        <taxon>Atopobiaceae</taxon>
        <taxon>Tractidigestivibacter</taxon>
    </lineage>
</organism>
<sequence>MERRNTRQRQLVLEAVQELCDHPTADEIYLRVREQDDHISRGTVYRNLHLLADTGEILSVKTPGGERFDRRMDHHAHLVCSECGTVIDVPMPKQDDFCRQIERSTGYASVSTSTILTGVCPACQERLRKAAGAE</sequence>
<reference evidence="9 10" key="1">
    <citation type="submission" date="2015-12" db="EMBL/GenBank/DDBJ databases">
        <title>Draft Genome Sequence of Olsenella scatoligenes SK9K4T; a Producer of 3-Methylindole- (skatole) and 4-Methylphenol- (p-cresol) Isolated from Pig Feces.</title>
        <authorList>
            <person name="Li X."/>
            <person name="Borg B."/>
            <person name="Canibe N."/>
        </authorList>
    </citation>
    <scope>NUCLEOTIDE SEQUENCE [LARGE SCALE GENOMIC DNA]</scope>
    <source>
        <strain evidence="9 10">SK9K4</strain>
    </source>
</reference>
<name>A0A100YXD8_TRASO</name>
<evidence type="ECO:0000256" key="3">
    <source>
        <dbReference type="ARBA" id="ARBA00022833"/>
    </source>
</evidence>
<dbReference type="OrthoDB" id="5242893at2"/>
<gene>
    <name evidence="9" type="ORF">AUL39_03810</name>
</gene>
<dbReference type="SUPFAM" id="SSF46785">
    <property type="entry name" value="Winged helix' DNA-binding domain"/>
    <property type="match status" value="1"/>
</dbReference>
<dbReference type="InterPro" id="IPR036388">
    <property type="entry name" value="WH-like_DNA-bd_sf"/>
</dbReference>
<dbReference type="Gene3D" id="1.10.10.10">
    <property type="entry name" value="Winged helix-like DNA-binding domain superfamily/Winged helix DNA-binding domain"/>
    <property type="match status" value="1"/>
</dbReference>
<dbReference type="EMBL" id="LOJF01000001">
    <property type="protein sequence ID" value="KUH59446.1"/>
    <property type="molecule type" value="Genomic_DNA"/>
</dbReference>
<keyword evidence="6" id="KW-0804">Transcription</keyword>
<dbReference type="InterPro" id="IPR036390">
    <property type="entry name" value="WH_DNA-bd_sf"/>
</dbReference>
<evidence type="ECO:0000256" key="6">
    <source>
        <dbReference type="ARBA" id="ARBA00023163"/>
    </source>
</evidence>
<evidence type="ECO:0000256" key="8">
    <source>
        <dbReference type="PIRSR" id="PIRSR602481-2"/>
    </source>
</evidence>
<feature type="binding site" evidence="8">
    <location>
        <position position="74"/>
    </location>
    <ligand>
        <name>Fe cation</name>
        <dbReference type="ChEBI" id="CHEBI:24875"/>
    </ligand>
</feature>
<comment type="cofactor">
    <cofactor evidence="7">
        <name>Zn(2+)</name>
        <dbReference type="ChEBI" id="CHEBI:29105"/>
    </cofactor>
    <text evidence="7">Binds 1 zinc ion per subunit.</text>
</comment>
<protein>
    <submittedName>
        <fullName evidence="9">Fe2+/Zn2+ uptake regulation protein</fullName>
    </submittedName>
</protein>
<dbReference type="PANTHER" id="PTHR33202">
    <property type="entry name" value="ZINC UPTAKE REGULATION PROTEIN"/>
    <property type="match status" value="1"/>
</dbReference>
<dbReference type="RefSeq" id="WP_059053756.1">
    <property type="nucleotide sequence ID" value="NZ_LOJF01000001.1"/>
</dbReference>
<feature type="binding site" evidence="7">
    <location>
        <position position="123"/>
    </location>
    <ligand>
        <name>Zn(2+)</name>
        <dbReference type="ChEBI" id="CHEBI:29105"/>
    </ligand>
</feature>
<dbReference type="GO" id="GO:0000976">
    <property type="term" value="F:transcription cis-regulatory region binding"/>
    <property type="evidence" value="ECO:0007669"/>
    <property type="project" value="TreeGrafter"/>
</dbReference>
<feature type="binding site" evidence="7">
    <location>
        <position position="80"/>
    </location>
    <ligand>
        <name>Zn(2+)</name>
        <dbReference type="ChEBI" id="CHEBI:29105"/>
    </ligand>
</feature>